<dbReference type="NCBIfam" id="TIGR00057">
    <property type="entry name" value="L-threonylcarbamoyladenylate synthase"/>
    <property type="match status" value="1"/>
</dbReference>
<evidence type="ECO:0000256" key="7">
    <source>
        <dbReference type="ARBA" id="ARBA00022694"/>
    </source>
</evidence>
<dbReference type="InterPro" id="IPR006070">
    <property type="entry name" value="Sua5-like_dom"/>
</dbReference>
<dbReference type="EMBL" id="FNID01000017">
    <property type="protein sequence ID" value="SDN37537.1"/>
    <property type="molecule type" value="Genomic_DNA"/>
</dbReference>
<keyword evidence="17" id="KW-1185">Reference proteome</keyword>
<dbReference type="GO" id="GO:0061710">
    <property type="term" value="F:L-threonylcarbamoyladenylate synthase"/>
    <property type="evidence" value="ECO:0007669"/>
    <property type="project" value="UniProtKB-EC"/>
</dbReference>
<dbReference type="PANTHER" id="PTHR17490:SF16">
    <property type="entry name" value="THREONYLCARBAMOYL-AMP SYNTHASE"/>
    <property type="match status" value="1"/>
</dbReference>
<comment type="catalytic activity">
    <reaction evidence="12 13">
        <text>L-threonine + hydrogencarbonate + ATP = L-threonylcarbamoyladenylate + diphosphate + H2O</text>
        <dbReference type="Rhea" id="RHEA:36407"/>
        <dbReference type="ChEBI" id="CHEBI:15377"/>
        <dbReference type="ChEBI" id="CHEBI:17544"/>
        <dbReference type="ChEBI" id="CHEBI:30616"/>
        <dbReference type="ChEBI" id="CHEBI:33019"/>
        <dbReference type="ChEBI" id="CHEBI:57926"/>
        <dbReference type="ChEBI" id="CHEBI:73682"/>
        <dbReference type="EC" id="2.7.7.87"/>
    </reaction>
</comment>
<dbReference type="GO" id="GO:0008033">
    <property type="term" value="P:tRNA processing"/>
    <property type="evidence" value="ECO:0007669"/>
    <property type="project" value="UniProtKB-KW"/>
</dbReference>
<dbReference type="SUPFAM" id="SSF55821">
    <property type="entry name" value="YrdC/RibB"/>
    <property type="match status" value="1"/>
</dbReference>
<dbReference type="InterPro" id="IPR005145">
    <property type="entry name" value="Sua5_C"/>
</dbReference>
<dbReference type="Pfam" id="PF01300">
    <property type="entry name" value="Sua5_yciO_yrdC"/>
    <property type="match status" value="1"/>
</dbReference>
<keyword evidence="10 13" id="KW-0067">ATP-binding</keyword>
<evidence type="ECO:0000313" key="17">
    <source>
        <dbReference type="Proteomes" id="UP000199182"/>
    </source>
</evidence>
<evidence type="ECO:0000256" key="3">
    <source>
        <dbReference type="ARBA" id="ARBA00012584"/>
    </source>
</evidence>
<evidence type="ECO:0000256" key="11">
    <source>
        <dbReference type="ARBA" id="ARBA00029774"/>
    </source>
</evidence>
<comment type="function">
    <text evidence="13">Required for the formation of a threonylcarbamoyl group on adenosine at position 37 (t(6)A37) in tRNAs that read codons beginning with adenine.</text>
</comment>
<dbReference type="RefSeq" id="WP_092640273.1">
    <property type="nucleotide sequence ID" value="NZ_FNID01000017.1"/>
</dbReference>
<evidence type="ECO:0000256" key="6">
    <source>
        <dbReference type="ARBA" id="ARBA00022679"/>
    </source>
</evidence>
<evidence type="ECO:0000256" key="1">
    <source>
        <dbReference type="ARBA" id="ARBA00004496"/>
    </source>
</evidence>
<dbReference type="GO" id="GO:0005737">
    <property type="term" value="C:cytoplasm"/>
    <property type="evidence" value="ECO:0007669"/>
    <property type="project" value="UniProtKB-SubCell"/>
</dbReference>
<feature type="binding site" evidence="14">
    <location>
        <position position="183"/>
    </location>
    <ligand>
        <name>L-threonine</name>
        <dbReference type="ChEBI" id="CHEBI:57926"/>
    </ligand>
</feature>
<dbReference type="PANTHER" id="PTHR17490">
    <property type="entry name" value="SUA5"/>
    <property type="match status" value="1"/>
</dbReference>
<feature type="binding site" evidence="14">
    <location>
        <position position="69"/>
    </location>
    <ligand>
        <name>L-threonine</name>
        <dbReference type="ChEBI" id="CHEBI:57926"/>
    </ligand>
</feature>
<feature type="binding site" evidence="14">
    <location>
        <position position="64"/>
    </location>
    <ligand>
        <name>ATP</name>
        <dbReference type="ChEBI" id="CHEBI:30616"/>
    </ligand>
</feature>
<evidence type="ECO:0000256" key="5">
    <source>
        <dbReference type="ARBA" id="ARBA00022490"/>
    </source>
</evidence>
<keyword evidence="5 13" id="KW-0963">Cytoplasm</keyword>
<dbReference type="Gene3D" id="3.90.870.10">
    <property type="entry name" value="DHBP synthase"/>
    <property type="match status" value="1"/>
</dbReference>
<feature type="binding site" evidence="14">
    <location>
        <position position="153"/>
    </location>
    <ligand>
        <name>ATP</name>
        <dbReference type="ChEBI" id="CHEBI:30616"/>
    </ligand>
</feature>
<comment type="similarity">
    <text evidence="2 13">Belongs to the SUA5 family.</text>
</comment>
<protein>
    <recommendedName>
        <fullName evidence="4 13">Threonylcarbamoyl-AMP synthase</fullName>
        <shortName evidence="13">TC-AMP synthase</shortName>
        <ecNumber evidence="3 13">2.7.7.87</ecNumber>
    </recommendedName>
    <alternativeName>
        <fullName evidence="11 13">L-threonylcarbamoyladenylate synthase</fullName>
    </alternativeName>
</protein>
<evidence type="ECO:0000256" key="9">
    <source>
        <dbReference type="ARBA" id="ARBA00022741"/>
    </source>
</evidence>
<name>A0A1H0AVN5_9FIRM</name>
<dbReference type="Proteomes" id="UP000199182">
    <property type="component" value="Unassembled WGS sequence"/>
</dbReference>
<keyword evidence="8 13" id="KW-0548">Nucleotidyltransferase</keyword>
<feature type="binding site" evidence="14">
    <location>
        <position position="123"/>
    </location>
    <ligand>
        <name>L-threonine</name>
        <dbReference type="ChEBI" id="CHEBI:57926"/>
    </ligand>
</feature>
<dbReference type="OrthoDB" id="9814580at2"/>
<keyword evidence="7 13" id="KW-0819">tRNA processing</keyword>
<feature type="binding site" evidence="14">
    <location>
        <position position="37"/>
    </location>
    <ligand>
        <name>L-threonine</name>
        <dbReference type="ChEBI" id="CHEBI:57926"/>
    </ligand>
</feature>
<dbReference type="InterPro" id="IPR050156">
    <property type="entry name" value="TC-AMP_synthase_SUA5"/>
</dbReference>
<accession>A0A1H0AVN5</accession>
<dbReference type="InterPro" id="IPR038385">
    <property type="entry name" value="Sua5/YwlC_C"/>
</dbReference>
<reference evidence="16 17" key="1">
    <citation type="submission" date="2016-10" db="EMBL/GenBank/DDBJ databases">
        <authorList>
            <person name="de Groot N.N."/>
        </authorList>
    </citation>
    <scope>NUCLEOTIDE SEQUENCE [LARGE SCALE GENOMIC DNA]</scope>
    <source>
        <strain evidence="16 17">CGMCC 1.5012</strain>
    </source>
</reference>
<dbReference type="Pfam" id="PF03481">
    <property type="entry name" value="Sua5_C"/>
    <property type="match status" value="1"/>
</dbReference>
<gene>
    <name evidence="16" type="ORF">SAMN05192585_11760</name>
</gene>
<feature type="binding site" evidence="14">
    <location>
        <position position="239"/>
    </location>
    <ligand>
        <name>ATP</name>
        <dbReference type="ChEBI" id="CHEBI:30616"/>
    </ligand>
</feature>
<proteinExistence type="inferred from homology"/>
<evidence type="ECO:0000259" key="15">
    <source>
        <dbReference type="PROSITE" id="PS51163"/>
    </source>
</evidence>
<dbReference type="FunFam" id="3.90.870.10:FF:000008">
    <property type="entry name" value="Threonylcarbamoyl-AMP synthase"/>
    <property type="match status" value="1"/>
</dbReference>
<dbReference type="PIRSF" id="PIRSF004930">
    <property type="entry name" value="Tln_factor_SUA5"/>
    <property type="match status" value="1"/>
</dbReference>
<evidence type="ECO:0000256" key="12">
    <source>
        <dbReference type="ARBA" id="ARBA00048366"/>
    </source>
</evidence>
<evidence type="ECO:0000256" key="10">
    <source>
        <dbReference type="ARBA" id="ARBA00022840"/>
    </source>
</evidence>
<feature type="binding site" evidence="14">
    <location>
        <position position="145"/>
    </location>
    <ligand>
        <name>ATP</name>
        <dbReference type="ChEBI" id="CHEBI:30616"/>
    </ligand>
</feature>
<keyword evidence="9 13" id="KW-0547">Nucleotide-binding</keyword>
<dbReference type="PROSITE" id="PS51163">
    <property type="entry name" value="YRDC"/>
    <property type="match status" value="1"/>
</dbReference>
<dbReference type="Gene3D" id="3.40.50.11030">
    <property type="entry name" value="Threonylcarbamoyl-AMP synthase, C-terminal domain"/>
    <property type="match status" value="1"/>
</dbReference>
<evidence type="ECO:0000256" key="2">
    <source>
        <dbReference type="ARBA" id="ARBA00007663"/>
    </source>
</evidence>
<dbReference type="GO" id="GO:0000049">
    <property type="term" value="F:tRNA binding"/>
    <property type="evidence" value="ECO:0007669"/>
    <property type="project" value="TreeGrafter"/>
</dbReference>
<dbReference type="GO" id="GO:0005524">
    <property type="term" value="F:ATP binding"/>
    <property type="evidence" value="ECO:0007669"/>
    <property type="project" value="UniProtKB-UniRule"/>
</dbReference>
<dbReference type="GO" id="GO:0003725">
    <property type="term" value="F:double-stranded RNA binding"/>
    <property type="evidence" value="ECO:0007669"/>
    <property type="project" value="UniProtKB-UniRule"/>
</dbReference>
<feature type="binding site" evidence="14">
    <location>
        <position position="143"/>
    </location>
    <ligand>
        <name>L-threonine</name>
        <dbReference type="ChEBI" id="CHEBI:57926"/>
    </ligand>
</feature>
<dbReference type="EC" id="2.7.7.87" evidence="3 13"/>
<evidence type="ECO:0000256" key="8">
    <source>
        <dbReference type="ARBA" id="ARBA00022695"/>
    </source>
</evidence>
<evidence type="ECO:0000256" key="13">
    <source>
        <dbReference type="PIRNR" id="PIRNR004930"/>
    </source>
</evidence>
<evidence type="ECO:0000256" key="4">
    <source>
        <dbReference type="ARBA" id="ARBA00015492"/>
    </source>
</evidence>
<sequence>METKLIKANADSEVSEPVLMAAEVLKKGGLVAIPTETVYGLAANALDENAVAGIFDAKGRPQDNPLIVHIAEISELQPLVTDIPEKARLLAKAFWPGPLTMIFKRSPLIPAVVSAGLDSVAIRMPSHPLARAIIKAAGVPLAAPSANLSGSPSPTCAQHVLQDLNGRIPLIIDGGTCNVGLESTVVSLVGETPALLRPGGISVEQLSAVIGEITIDKGILNKLEDNRKVSSPGMKYKHYSPKANVIILDGDSDLYCKYVNSIPNAFGLCFQEDIPKLTVPYVSFGSEKDDSEQAHLLFNALRELDRRGAKTVYARAPKQTGVSLAVYNRLLRAAGFQVIKIS</sequence>
<dbReference type="AlphaFoldDB" id="A0A1H0AVN5"/>
<feature type="domain" description="YrdC-like" evidence="15">
    <location>
        <begin position="15"/>
        <end position="201"/>
    </location>
</feature>
<comment type="subcellular location">
    <subcellularLocation>
        <location evidence="1 13">Cytoplasm</location>
    </subcellularLocation>
</comment>
<feature type="binding site" evidence="14">
    <location>
        <position position="60"/>
    </location>
    <ligand>
        <name>ATP</name>
        <dbReference type="ChEBI" id="CHEBI:30616"/>
    </ligand>
</feature>
<evidence type="ECO:0000256" key="14">
    <source>
        <dbReference type="PIRSR" id="PIRSR004930-1"/>
    </source>
</evidence>
<organism evidence="16 17">
    <name type="scientific">Acetanaerobacterium elongatum</name>
    <dbReference type="NCBI Taxonomy" id="258515"/>
    <lineage>
        <taxon>Bacteria</taxon>
        <taxon>Bacillati</taxon>
        <taxon>Bacillota</taxon>
        <taxon>Clostridia</taxon>
        <taxon>Eubacteriales</taxon>
        <taxon>Oscillospiraceae</taxon>
        <taxon>Acetanaerobacterium</taxon>
    </lineage>
</organism>
<dbReference type="InterPro" id="IPR010923">
    <property type="entry name" value="T(6)A37_SUA5"/>
</dbReference>
<feature type="binding site" evidence="14">
    <location>
        <position position="197"/>
    </location>
    <ligand>
        <name>ATP</name>
        <dbReference type="ChEBI" id="CHEBI:30616"/>
    </ligand>
</feature>
<dbReference type="GO" id="GO:0006450">
    <property type="term" value="P:regulation of translational fidelity"/>
    <property type="evidence" value="ECO:0007669"/>
    <property type="project" value="TreeGrafter"/>
</dbReference>
<evidence type="ECO:0000313" key="16">
    <source>
        <dbReference type="EMBL" id="SDN37537.1"/>
    </source>
</evidence>
<keyword evidence="6 13" id="KW-0808">Transferase</keyword>
<dbReference type="STRING" id="258515.SAMN05192585_11760"/>
<dbReference type="InterPro" id="IPR017945">
    <property type="entry name" value="DHBP_synth_RibB-like_a/b_dom"/>
</dbReference>